<dbReference type="InterPro" id="IPR048254">
    <property type="entry name" value="CDP_ALCOHOL_P_TRANSF_CS"/>
</dbReference>
<organism evidence="4 5">
    <name type="scientific">Caldiarchaeum subterraneum</name>
    <dbReference type="NCBI Taxonomy" id="311458"/>
    <lineage>
        <taxon>Archaea</taxon>
        <taxon>Nitrososphaerota</taxon>
        <taxon>Candidatus Caldarchaeales</taxon>
        <taxon>Candidatus Caldarchaeaceae</taxon>
        <taxon>Candidatus Caldarchaeum</taxon>
    </lineage>
</organism>
<dbReference type="Pfam" id="PF01066">
    <property type="entry name" value="CDP-OH_P_transf"/>
    <property type="match status" value="1"/>
</dbReference>
<proteinExistence type="inferred from homology"/>
<sequence length="198" mass="20873">MSLSRQGRKVFNRLAEKPVKWLVKKRVNPSVLTLAGLLMSCVAVVFYYLARQDGVFMLYAGAALAVGSVLDGLDGAVARSLGVAGRRGAFTDSTVDRVEDSLTAVGIMLSGYVDGLLVIVMLASSMLVSYTRARAEALGVSLADVGLAERWLRLAILTVATAAATAIPEVLEAATAVVAVLSTLTVAQRIRYALKALD</sequence>
<dbReference type="GO" id="GO:0016780">
    <property type="term" value="F:phosphotransferase activity, for other substituted phosphate groups"/>
    <property type="evidence" value="ECO:0007669"/>
    <property type="project" value="InterPro"/>
</dbReference>
<evidence type="ECO:0000313" key="5">
    <source>
        <dbReference type="Proteomes" id="UP000608579"/>
    </source>
</evidence>
<dbReference type="Proteomes" id="UP000608579">
    <property type="component" value="Unassembled WGS sequence"/>
</dbReference>
<dbReference type="PROSITE" id="PS00379">
    <property type="entry name" value="CDP_ALCOHOL_P_TRANSF"/>
    <property type="match status" value="1"/>
</dbReference>
<evidence type="ECO:0000256" key="2">
    <source>
        <dbReference type="RuleBase" id="RU003750"/>
    </source>
</evidence>
<name>A0A832ZW59_CALS0</name>
<gene>
    <name evidence="4" type="ORF">EYH45_05380</name>
</gene>
<comment type="similarity">
    <text evidence="2">Belongs to the CDP-alcohol phosphatidyltransferase class-I family.</text>
</comment>
<protein>
    <submittedName>
        <fullName evidence="4">CDP-alcohol phosphatidyltransferase family protein</fullName>
    </submittedName>
</protein>
<feature type="transmembrane region" description="Helical" evidence="3">
    <location>
        <begin position="30"/>
        <end position="50"/>
    </location>
</feature>
<dbReference type="AlphaFoldDB" id="A0A832ZW59"/>
<accession>A0A832ZW59</accession>
<evidence type="ECO:0000256" key="3">
    <source>
        <dbReference type="SAM" id="Phobius"/>
    </source>
</evidence>
<keyword evidence="1 2" id="KW-0808">Transferase</keyword>
<reference evidence="4" key="1">
    <citation type="journal article" date="2020" name="ISME J.">
        <title>Gammaproteobacteria mediating utilization of methyl-, sulfur- and petroleum organic compounds in deep ocean hydrothermal plumes.</title>
        <authorList>
            <person name="Zhou Z."/>
            <person name="Liu Y."/>
            <person name="Pan J."/>
            <person name="Cron B.R."/>
            <person name="Toner B.M."/>
            <person name="Anantharaman K."/>
            <person name="Breier J.A."/>
            <person name="Dick G.J."/>
            <person name="Li M."/>
        </authorList>
    </citation>
    <scope>NUCLEOTIDE SEQUENCE</scope>
    <source>
        <strain evidence="4">SZUA-1515</strain>
    </source>
</reference>
<keyword evidence="3" id="KW-1133">Transmembrane helix</keyword>
<dbReference type="GO" id="GO:0016020">
    <property type="term" value="C:membrane"/>
    <property type="evidence" value="ECO:0007669"/>
    <property type="project" value="InterPro"/>
</dbReference>
<dbReference type="GO" id="GO:0008654">
    <property type="term" value="P:phospholipid biosynthetic process"/>
    <property type="evidence" value="ECO:0007669"/>
    <property type="project" value="InterPro"/>
</dbReference>
<dbReference type="InterPro" id="IPR043130">
    <property type="entry name" value="CDP-OH_PTrfase_TM_dom"/>
</dbReference>
<dbReference type="Gene3D" id="1.20.120.1760">
    <property type="match status" value="1"/>
</dbReference>
<evidence type="ECO:0000313" key="4">
    <source>
        <dbReference type="EMBL" id="HIQ29978.1"/>
    </source>
</evidence>
<evidence type="ECO:0000256" key="1">
    <source>
        <dbReference type="ARBA" id="ARBA00022679"/>
    </source>
</evidence>
<keyword evidence="3" id="KW-0472">Membrane</keyword>
<feature type="transmembrane region" description="Helical" evidence="3">
    <location>
        <begin position="107"/>
        <end position="130"/>
    </location>
</feature>
<dbReference type="InterPro" id="IPR000462">
    <property type="entry name" value="CDP-OH_P_trans"/>
</dbReference>
<dbReference type="EMBL" id="DQVM01000105">
    <property type="protein sequence ID" value="HIQ29978.1"/>
    <property type="molecule type" value="Genomic_DNA"/>
</dbReference>
<comment type="caution">
    <text evidence="4">The sequence shown here is derived from an EMBL/GenBank/DDBJ whole genome shotgun (WGS) entry which is preliminary data.</text>
</comment>
<keyword evidence="3" id="KW-0812">Transmembrane</keyword>